<evidence type="ECO:0000256" key="2">
    <source>
        <dbReference type="SAM" id="Phobius"/>
    </source>
</evidence>
<comment type="caution">
    <text evidence="3">The sequence shown here is derived from an EMBL/GenBank/DDBJ whole genome shotgun (WGS) entry which is preliminary data.</text>
</comment>
<evidence type="ECO:0000256" key="1">
    <source>
        <dbReference type="SAM" id="MobiDB-lite"/>
    </source>
</evidence>
<organism evidence="3 4">
    <name type="scientific">Streptomyces evansiae</name>
    <dbReference type="NCBI Taxonomy" id="3075535"/>
    <lineage>
        <taxon>Bacteria</taxon>
        <taxon>Bacillati</taxon>
        <taxon>Actinomycetota</taxon>
        <taxon>Actinomycetes</taxon>
        <taxon>Kitasatosporales</taxon>
        <taxon>Streptomycetaceae</taxon>
        <taxon>Streptomyces</taxon>
    </lineage>
</organism>
<dbReference type="RefSeq" id="WP_010276558.1">
    <property type="nucleotide sequence ID" value="NZ_JAVRET010000018.1"/>
</dbReference>
<evidence type="ECO:0000313" key="4">
    <source>
        <dbReference type="Proteomes" id="UP001183610"/>
    </source>
</evidence>
<feature type="compositionally biased region" description="Pro residues" evidence="1">
    <location>
        <begin position="38"/>
        <end position="50"/>
    </location>
</feature>
<keyword evidence="4" id="KW-1185">Reference proteome</keyword>
<evidence type="ECO:0000313" key="3">
    <source>
        <dbReference type="EMBL" id="MDT0409430.1"/>
    </source>
</evidence>
<name>A0ABU2R155_9ACTN</name>
<keyword evidence="2" id="KW-1133">Transmembrane helix</keyword>
<keyword evidence="2" id="KW-0472">Membrane</keyword>
<dbReference type="EMBL" id="JAVRET010000018">
    <property type="protein sequence ID" value="MDT0409430.1"/>
    <property type="molecule type" value="Genomic_DNA"/>
</dbReference>
<protein>
    <submittedName>
        <fullName evidence="3">Uncharacterized protein</fullName>
    </submittedName>
</protein>
<sequence>MTTPPTGPDSSDPFAKGPAAPQGVPPQGGAPGPGGPQWGPPPGYGYPQQPPAGYGHPQQPPAGYGYPQQQAGYGFPPPGPGVPHHGGPAPLLAIGDIIVTQGEITTPAGTMPLRGAVWNASDLSRAEERISQTGIILAIIFGILLCGLGLLFLLMKERKTSGFIQVTVTSAGHHHSTMVPALGPWSFHQVMQQVNYARSLSM</sequence>
<feature type="compositionally biased region" description="Low complexity" evidence="1">
    <location>
        <begin position="1"/>
        <end position="27"/>
    </location>
</feature>
<gene>
    <name evidence="3" type="ORF">RM698_10245</name>
</gene>
<feature type="transmembrane region" description="Helical" evidence="2">
    <location>
        <begin position="134"/>
        <end position="155"/>
    </location>
</feature>
<feature type="compositionally biased region" description="Low complexity" evidence="1">
    <location>
        <begin position="51"/>
        <end position="74"/>
    </location>
</feature>
<keyword evidence="2" id="KW-0812">Transmembrane</keyword>
<feature type="region of interest" description="Disordered" evidence="1">
    <location>
        <begin position="1"/>
        <end position="87"/>
    </location>
</feature>
<reference evidence="4" key="1">
    <citation type="submission" date="2023-07" db="EMBL/GenBank/DDBJ databases">
        <title>30 novel species of actinomycetes from the DSMZ collection.</title>
        <authorList>
            <person name="Nouioui I."/>
        </authorList>
    </citation>
    <scope>NUCLEOTIDE SEQUENCE [LARGE SCALE GENOMIC DNA]</scope>
    <source>
        <strain evidence="4">DSM 41979</strain>
    </source>
</reference>
<dbReference type="Proteomes" id="UP001183610">
    <property type="component" value="Unassembled WGS sequence"/>
</dbReference>
<accession>A0ABU2R155</accession>
<proteinExistence type="predicted"/>